<accession>A0A5S9Q0M2</accession>
<evidence type="ECO:0000256" key="1">
    <source>
        <dbReference type="ARBA" id="ARBA00022801"/>
    </source>
</evidence>
<dbReference type="Pfam" id="PF00561">
    <property type="entry name" value="Abhydrolase_1"/>
    <property type="match status" value="1"/>
</dbReference>
<protein>
    <submittedName>
        <fullName evidence="3">Epoxide hydrolase A</fullName>
        <ecNumber evidence="3">3.3.2.10</ecNumber>
    </submittedName>
</protein>
<dbReference type="InterPro" id="IPR000073">
    <property type="entry name" value="AB_hydrolase_1"/>
</dbReference>
<dbReference type="PANTHER" id="PTHR43329">
    <property type="entry name" value="EPOXIDE HYDROLASE"/>
    <property type="match status" value="1"/>
</dbReference>
<organism evidence="3 4">
    <name type="scientific">BD1-7 clade bacterium</name>
    <dbReference type="NCBI Taxonomy" id="2029982"/>
    <lineage>
        <taxon>Bacteria</taxon>
        <taxon>Pseudomonadati</taxon>
        <taxon>Pseudomonadota</taxon>
        <taxon>Gammaproteobacteria</taxon>
        <taxon>Cellvibrionales</taxon>
        <taxon>Spongiibacteraceae</taxon>
        <taxon>BD1-7 clade</taxon>
    </lineage>
</organism>
<gene>
    <name evidence="3" type="primary">ephA</name>
    <name evidence="3" type="ORF">DPBNPPHM_01588</name>
</gene>
<dbReference type="PRINTS" id="PR00412">
    <property type="entry name" value="EPOXHYDRLASE"/>
</dbReference>
<dbReference type="OrthoDB" id="334507at2"/>
<dbReference type="InterPro" id="IPR000639">
    <property type="entry name" value="Epox_hydrolase-like"/>
</dbReference>
<evidence type="ECO:0000313" key="4">
    <source>
        <dbReference type="Proteomes" id="UP000434580"/>
    </source>
</evidence>
<dbReference type="InterPro" id="IPR029058">
    <property type="entry name" value="AB_hydrolase_fold"/>
</dbReference>
<evidence type="ECO:0000313" key="3">
    <source>
        <dbReference type="EMBL" id="CAA0112339.1"/>
    </source>
</evidence>
<dbReference type="GO" id="GO:0004301">
    <property type="term" value="F:epoxide hydrolase activity"/>
    <property type="evidence" value="ECO:0007669"/>
    <property type="project" value="UniProtKB-EC"/>
</dbReference>
<dbReference type="EMBL" id="CACSII010000016">
    <property type="protein sequence ID" value="CAA0112339.1"/>
    <property type="molecule type" value="Genomic_DNA"/>
</dbReference>
<sequence>MQLSDIPFTSRQINVNSVNWSVACAGDENSDKVALLMHGFPDIPETWRHQLPLLIEQGYRVLVPYLPGYGESGLVNSSQYYPGNFAKDIPALLDAMDIEKVTYIGHDWGAYAGWLFAAAAPERVEKLIAVAIPHYTGLIRADAKQVYRSRYILEMALPGSTWLFKRKAMHKLYLLYREWSPDWDIDFNHLQAVKDCLSQHNSLKAALSYYRTSMLQGATDTQLQKLLKAPISIPVLSIAGIKDGCIGVGSFEHQNLGPNADFDSEVILGAGHFCHLERPEAFNPLMMDFLQRDTAEKTV</sequence>
<name>A0A5S9Q0M2_9GAMM</name>
<dbReference type="SUPFAM" id="SSF53474">
    <property type="entry name" value="alpha/beta-Hydrolases"/>
    <property type="match status" value="1"/>
</dbReference>
<evidence type="ECO:0000259" key="2">
    <source>
        <dbReference type="Pfam" id="PF00561"/>
    </source>
</evidence>
<dbReference type="Gene3D" id="3.40.50.1820">
    <property type="entry name" value="alpha/beta hydrolase"/>
    <property type="match status" value="1"/>
</dbReference>
<dbReference type="AlphaFoldDB" id="A0A5S9Q0M2"/>
<reference evidence="3 4" key="1">
    <citation type="submission" date="2019-11" db="EMBL/GenBank/DDBJ databases">
        <authorList>
            <person name="Holert J."/>
        </authorList>
    </citation>
    <scope>NUCLEOTIDE SEQUENCE [LARGE SCALE GENOMIC DNA]</scope>
    <source>
        <strain evidence="3">BC5_2</strain>
    </source>
</reference>
<dbReference type="EC" id="3.3.2.10" evidence="3"/>
<feature type="domain" description="AB hydrolase-1" evidence="2">
    <location>
        <begin position="35"/>
        <end position="279"/>
    </location>
</feature>
<proteinExistence type="predicted"/>
<keyword evidence="1 3" id="KW-0378">Hydrolase</keyword>
<dbReference type="Proteomes" id="UP000434580">
    <property type="component" value="Unassembled WGS sequence"/>
</dbReference>